<dbReference type="InterPro" id="IPR029058">
    <property type="entry name" value="AB_hydrolase_fold"/>
</dbReference>
<gene>
    <name evidence="2" type="ORF">SAMN04489727_7448</name>
</gene>
<dbReference type="PRINTS" id="PR00412">
    <property type="entry name" value="EPOXHYDRLASE"/>
</dbReference>
<keyword evidence="3" id="KW-1185">Reference proteome</keyword>
<evidence type="ECO:0000313" key="2">
    <source>
        <dbReference type="EMBL" id="SED33359.1"/>
    </source>
</evidence>
<dbReference type="InterPro" id="IPR000639">
    <property type="entry name" value="Epox_hydrolase-like"/>
</dbReference>
<protein>
    <submittedName>
        <fullName evidence="2">Haloalkane dehalogenase</fullName>
    </submittedName>
</protein>
<dbReference type="GO" id="GO:0003824">
    <property type="term" value="F:catalytic activity"/>
    <property type="evidence" value="ECO:0007669"/>
    <property type="project" value="InterPro"/>
</dbReference>
<proteinExistence type="predicted"/>
<dbReference type="InterPro" id="IPR050266">
    <property type="entry name" value="AB_hydrolase_sf"/>
</dbReference>
<evidence type="ECO:0000313" key="3">
    <source>
        <dbReference type="Proteomes" id="UP000199622"/>
    </source>
</evidence>
<dbReference type="Pfam" id="PF00561">
    <property type="entry name" value="Abhydrolase_1"/>
    <property type="match status" value="1"/>
</dbReference>
<accession>A0A1H4ZTD6</accession>
<feature type="domain" description="AB hydrolase-1" evidence="1">
    <location>
        <begin position="14"/>
        <end position="126"/>
    </location>
</feature>
<dbReference type="AlphaFoldDB" id="A0A1H4ZTD6"/>
<dbReference type="PANTHER" id="PTHR43798:SF24">
    <property type="entry name" value="CIS-3-ALKYL-4-ALKYLOXETAN-2-ONE DECARBOXYLASE"/>
    <property type="match status" value="1"/>
</dbReference>
<reference evidence="3" key="1">
    <citation type="submission" date="2016-10" db="EMBL/GenBank/DDBJ databases">
        <authorList>
            <person name="Varghese N."/>
            <person name="Submissions S."/>
        </authorList>
    </citation>
    <scope>NUCLEOTIDE SEQUENCE [LARGE SCALE GENOMIC DNA]</scope>
    <source>
        <strain evidence="3">DSM 44544</strain>
    </source>
</reference>
<dbReference type="SUPFAM" id="SSF53474">
    <property type="entry name" value="alpha/beta-Hydrolases"/>
    <property type="match status" value="1"/>
</dbReference>
<dbReference type="Proteomes" id="UP000199622">
    <property type="component" value="Unassembled WGS sequence"/>
</dbReference>
<dbReference type="InterPro" id="IPR000073">
    <property type="entry name" value="AB_hydrolase_1"/>
</dbReference>
<dbReference type="PANTHER" id="PTHR43798">
    <property type="entry name" value="MONOACYLGLYCEROL LIPASE"/>
    <property type="match status" value="1"/>
</dbReference>
<sequence>MTVLAHREQGSGAPVVFLHGNPTSSYLWRNVLPSLPGRRLAPDLIGMGDSPRPGIEYTFEDHARYLDEWFDELSLEDVVLVGHDWGGALAADWASRHPSRVRGLAFTEAVLKPMTWEEFPPAGAAVFRAIKTSGEPLIGDFLSGLPPEYARMYPTPESRRPLLQFARSLPLGGEPAPVVARIEAFGEWLGATPEIPKLLVTFEPGPDTMLTPPMVAWLAAAFASLKVVHHPVVAGHHTPEDQPELLAESLTAWLPAR</sequence>
<dbReference type="Gene3D" id="3.40.50.1820">
    <property type="entry name" value="alpha/beta hydrolase"/>
    <property type="match status" value="1"/>
</dbReference>
<name>A0A1H4ZTD6_9PSEU</name>
<dbReference type="OrthoDB" id="812569at2"/>
<organism evidence="2 3">
    <name type="scientific">Amycolatopsis tolypomycina</name>
    <dbReference type="NCBI Taxonomy" id="208445"/>
    <lineage>
        <taxon>Bacteria</taxon>
        <taxon>Bacillati</taxon>
        <taxon>Actinomycetota</taxon>
        <taxon>Actinomycetes</taxon>
        <taxon>Pseudonocardiales</taxon>
        <taxon>Pseudonocardiaceae</taxon>
        <taxon>Amycolatopsis</taxon>
    </lineage>
</organism>
<dbReference type="RefSeq" id="WP_091316346.1">
    <property type="nucleotide sequence ID" value="NZ_FNSO01000004.1"/>
</dbReference>
<dbReference type="GO" id="GO:0016020">
    <property type="term" value="C:membrane"/>
    <property type="evidence" value="ECO:0007669"/>
    <property type="project" value="TreeGrafter"/>
</dbReference>
<dbReference type="PRINTS" id="PR00111">
    <property type="entry name" value="ABHYDROLASE"/>
</dbReference>
<dbReference type="EMBL" id="FNSO01000004">
    <property type="protein sequence ID" value="SED33359.1"/>
    <property type="molecule type" value="Genomic_DNA"/>
</dbReference>
<dbReference type="STRING" id="208445.SAMN04489727_7448"/>
<evidence type="ECO:0000259" key="1">
    <source>
        <dbReference type="Pfam" id="PF00561"/>
    </source>
</evidence>